<dbReference type="RefSeq" id="WP_174680896.1">
    <property type="nucleotide sequence ID" value="NZ_JABUQZ010000001.1"/>
</dbReference>
<proteinExistence type="predicted"/>
<dbReference type="Proteomes" id="UP001016761">
    <property type="component" value="Unassembled WGS sequence"/>
</dbReference>
<keyword evidence="2" id="KW-1185">Reference proteome</keyword>
<name>A0ABX2LCB6_9EURY</name>
<organism evidence="1 2">
    <name type="scientific">Haloterrigena gelatinilytica</name>
    <dbReference type="NCBI Taxonomy" id="2741724"/>
    <lineage>
        <taxon>Archaea</taxon>
        <taxon>Methanobacteriati</taxon>
        <taxon>Methanobacteriota</taxon>
        <taxon>Stenosarchaea group</taxon>
        <taxon>Halobacteria</taxon>
        <taxon>Halobacteriales</taxon>
        <taxon>Natrialbaceae</taxon>
        <taxon>Haloterrigena</taxon>
    </lineage>
</organism>
<gene>
    <name evidence="1" type="ORF">HTZ84_12000</name>
</gene>
<protein>
    <recommendedName>
        <fullName evidence="3">DUF1851 domain-containing protein</fullName>
    </recommendedName>
</protein>
<sequence length="142" mass="15311">MSDIEGQIITAVRHLASDVPAGFAWTVAVPDAAIALELGDGSLLIPVSDVEGNKPGVFYTEDVNNWDVITGSRITDLTPMALSAMEYRGWEAVSGYRPPVLTVDTGEQLYPVADPEGNQRGILFRVQDGETFIVDFDPVDGE</sequence>
<dbReference type="EMBL" id="JABUQZ010000001">
    <property type="protein sequence ID" value="NUC73025.1"/>
    <property type="molecule type" value="Genomic_DNA"/>
</dbReference>
<evidence type="ECO:0000313" key="1">
    <source>
        <dbReference type="EMBL" id="NUC73025.1"/>
    </source>
</evidence>
<evidence type="ECO:0000313" key="2">
    <source>
        <dbReference type="Proteomes" id="UP001016761"/>
    </source>
</evidence>
<comment type="caution">
    <text evidence="1">The sequence shown here is derived from an EMBL/GenBank/DDBJ whole genome shotgun (WGS) entry which is preliminary data.</text>
</comment>
<accession>A0ABX2LCB6</accession>
<reference evidence="1 2" key="1">
    <citation type="submission" date="2020-06" db="EMBL/GenBank/DDBJ databases">
        <title>Haloterrigena sp. nov., an extremely halophilic archaeon isolated from a saline sediment.</title>
        <authorList>
            <person name="Liu B.-B."/>
        </authorList>
    </citation>
    <scope>NUCLEOTIDE SEQUENCE [LARGE SCALE GENOMIC DNA]</scope>
    <source>
        <strain evidence="1 2">SYSU A558-1</strain>
    </source>
</reference>
<evidence type="ECO:0008006" key="3">
    <source>
        <dbReference type="Google" id="ProtNLM"/>
    </source>
</evidence>